<organism evidence="11 12">
    <name type="scientific">Dactylonectria estremocensis</name>
    <dbReference type="NCBI Taxonomy" id="1079267"/>
    <lineage>
        <taxon>Eukaryota</taxon>
        <taxon>Fungi</taxon>
        <taxon>Dikarya</taxon>
        <taxon>Ascomycota</taxon>
        <taxon>Pezizomycotina</taxon>
        <taxon>Sordariomycetes</taxon>
        <taxon>Hypocreomycetidae</taxon>
        <taxon>Hypocreales</taxon>
        <taxon>Nectriaceae</taxon>
        <taxon>Dactylonectria</taxon>
    </lineage>
</organism>
<dbReference type="SUPFAM" id="SSF57667">
    <property type="entry name" value="beta-beta-alpha zinc fingers"/>
    <property type="match status" value="2"/>
</dbReference>
<dbReference type="Proteomes" id="UP000717696">
    <property type="component" value="Unassembled WGS sequence"/>
</dbReference>
<keyword evidence="6" id="KW-0539">Nucleus</keyword>
<evidence type="ECO:0000256" key="8">
    <source>
        <dbReference type="PROSITE-ProRule" id="PRU01145"/>
    </source>
</evidence>
<dbReference type="EMBL" id="JAGMUU010000001">
    <property type="protein sequence ID" value="KAH7162829.1"/>
    <property type="molecule type" value="Genomic_DNA"/>
</dbReference>
<name>A0A9P9FJI7_9HYPO</name>
<dbReference type="PANTHER" id="PTHR13100">
    <property type="entry name" value="CELL GROWTH-REGULATING NUCLEOLAR PROTEIN LYAR"/>
    <property type="match status" value="1"/>
</dbReference>
<keyword evidence="5" id="KW-0862">Zinc</keyword>
<dbReference type="Gene3D" id="3.30.1490.490">
    <property type="match status" value="1"/>
</dbReference>
<comment type="caution">
    <text evidence="11">The sequence shown here is derived from an EMBL/GenBank/DDBJ whole genome shotgun (WGS) entry which is preliminary data.</text>
</comment>
<dbReference type="PANTHER" id="PTHR13100:SF10">
    <property type="entry name" value="CELL GROWTH-REGULATING NUCLEOLAR PROTEIN"/>
    <property type="match status" value="1"/>
</dbReference>
<feature type="compositionally biased region" description="Basic residues" evidence="9">
    <location>
        <begin position="339"/>
        <end position="363"/>
    </location>
</feature>
<feature type="domain" description="Zinc finger C2H2 LYAR-type" evidence="10">
    <location>
        <begin position="30"/>
        <end position="57"/>
    </location>
</feature>
<evidence type="ECO:0000256" key="5">
    <source>
        <dbReference type="ARBA" id="ARBA00022833"/>
    </source>
</evidence>
<dbReference type="GO" id="GO:0005730">
    <property type="term" value="C:nucleolus"/>
    <property type="evidence" value="ECO:0007669"/>
    <property type="project" value="TreeGrafter"/>
</dbReference>
<comment type="similarity">
    <text evidence="7">Belongs to the UPF0743 family.</text>
</comment>
<dbReference type="Pfam" id="PF08790">
    <property type="entry name" value="zf-LYAR"/>
    <property type="match status" value="1"/>
</dbReference>
<sequence length="465" mass="52076">MVSFSCEECGDVLTKKKLDPHRNRCRGATFTCIDCMVHFPGVQYRSHTACMTEDQKYQGALYKDKSKKQNNQNNNPRNNQTASNNTVNNPINNINNNKNNNNAEDDDSMAHNAYVEDCGEDREYDWAEYEGQTEDEKSPCEPPPEAPTPPSTHDDHVDVFEFLVATGQTPNASNMNLTGDQELPDAEDGTTLVRYEPPKEALLDPLDPSSYVDNDAIIQYATGPVATAEFVTPAPKHVRRKSREGSEKKDKKRKRLHVDVPTDQEMIDAPPHLHTGLTGGLNRMMRPIFPPSPDYSGGDAAEISPASPLKKSKHSKHSKHAKHGQVTNSIFGMIAGTKTKTKVKTKSSKSKKSKSSSSKKHKDKSPQLIEYRPHSKDGKDSKDEKAAARESQVILYKPRADMFLSFVNKGPESERGCSMNKVLKRFHRERQASGAELPKGSEEKELWRSLRLRQNERGEVVLFSV</sequence>
<dbReference type="GO" id="GO:0003677">
    <property type="term" value="F:DNA binding"/>
    <property type="evidence" value="ECO:0007669"/>
    <property type="project" value="InterPro"/>
</dbReference>
<feature type="compositionally biased region" description="Basic and acidic residues" evidence="9">
    <location>
        <begin position="371"/>
        <end position="388"/>
    </location>
</feature>
<dbReference type="GO" id="GO:0008270">
    <property type="term" value="F:zinc ion binding"/>
    <property type="evidence" value="ECO:0007669"/>
    <property type="project" value="UniProtKB-KW"/>
</dbReference>
<proteinExistence type="inferred from homology"/>
<evidence type="ECO:0000256" key="3">
    <source>
        <dbReference type="ARBA" id="ARBA00022737"/>
    </source>
</evidence>
<keyword evidence="2" id="KW-0479">Metal-binding</keyword>
<protein>
    <recommendedName>
        <fullName evidence="10">Zinc finger C2H2 LYAR-type domain-containing protein</fullName>
    </recommendedName>
</protein>
<reference evidence="11" key="1">
    <citation type="journal article" date="2021" name="Nat. Commun.">
        <title>Genetic determinants of endophytism in the Arabidopsis root mycobiome.</title>
        <authorList>
            <person name="Mesny F."/>
            <person name="Miyauchi S."/>
            <person name="Thiergart T."/>
            <person name="Pickel B."/>
            <person name="Atanasova L."/>
            <person name="Karlsson M."/>
            <person name="Huettel B."/>
            <person name="Barry K.W."/>
            <person name="Haridas S."/>
            <person name="Chen C."/>
            <person name="Bauer D."/>
            <person name="Andreopoulos W."/>
            <person name="Pangilinan J."/>
            <person name="LaButti K."/>
            <person name="Riley R."/>
            <person name="Lipzen A."/>
            <person name="Clum A."/>
            <person name="Drula E."/>
            <person name="Henrissat B."/>
            <person name="Kohler A."/>
            <person name="Grigoriev I.V."/>
            <person name="Martin F.M."/>
            <person name="Hacquard S."/>
        </authorList>
    </citation>
    <scope>NUCLEOTIDE SEQUENCE</scope>
    <source>
        <strain evidence="11">MPI-CAGE-AT-0021</strain>
    </source>
</reference>
<dbReference type="OrthoDB" id="21474at2759"/>
<evidence type="ECO:0000256" key="2">
    <source>
        <dbReference type="ARBA" id="ARBA00022723"/>
    </source>
</evidence>
<dbReference type="AlphaFoldDB" id="A0A9P9FJI7"/>
<keyword evidence="3" id="KW-0677">Repeat</keyword>
<comment type="subcellular location">
    <subcellularLocation>
        <location evidence="1">Nucleus</location>
    </subcellularLocation>
</comment>
<evidence type="ECO:0000313" key="12">
    <source>
        <dbReference type="Proteomes" id="UP000717696"/>
    </source>
</evidence>
<evidence type="ECO:0000256" key="4">
    <source>
        <dbReference type="ARBA" id="ARBA00022771"/>
    </source>
</evidence>
<feature type="compositionally biased region" description="Basic residues" evidence="9">
    <location>
        <begin position="310"/>
        <end position="323"/>
    </location>
</feature>
<feature type="region of interest" description="Disordered" evidence="9">
    <location>
        <begin position="129"/>
        <end position="155"/>
    </location>
</feature>
<feature type="compositionally biased region" description="Pro residues" evidence="9">
    <location>
        <begin position="140"/>
        <end position="150"/>
    </location>
</feature>
<evidence type="ECO:0000256" key="7">
    <source>
        <dbReference type="ARBA" id="ARBA00061084"/>
    </source>
</evidence>
<feature type="region of interest" description="Disordered" evidence="9">
    <location>
        <begin position="284"/>
        <end position="389"/>
    </location>
</feature>
<dbReference type="GO" id="GO:0000122">
    <property type="term" value="P:negative regulation of transcription by RNA polymerase II"/>
    <property type="evidence" value="ECO:0007669"/>
    <property type="project" value="TreeGrafter"/>
</dbReference>
<dbReference type="GO" id="GO:0006364">
    <property type="term" value="P:rRNA processing"/>
    <property type="evidence" value="ECO:0007669"/>
    <property type="project" value="TreeGrafter"/>
</dbReference>
<dbReference type="InterPro" id="IPR014898">
    <property type="entry name" value="Znf_C2H2_LYAR"/>
</dbReference>
<evidence type="ECO:0000256" key="9">
    <source>
        <dbReference type="SAM" id="MobiDB-lite"/>
    </source>
</evidence>
<evidence type="ECO:0000313" key="11">
    <source>
        <dbReference type="EMBL" id="KAH7162829.1"/>
    </source>
</evidence>
<evidence type="ECO:0000259" key="10">
    <source>
        <dbReference type="Pfam" id="PF08790"/>
    </source>
</evidence>
<evidence type="ECO:0000256" key="6">
    <source>
        <dbReference type="ARBA" id="ARBA00023242"/>
    </source>
</evidence>
<feature type="compositionally biased region" description="Low complexity" evidence="9">
    <location>
        <begin position="69"/>
        <end position="102"/>
    </location>
</feature>
<dbReference type="InterPro" id="IPR036236">
    <property type="entry name" value="Znf_C2H2_sf"/>
</dbReference>
<feature type="region of interest" description="Disordered" evidence="9">
    <location>
        <begin position="233"/>
        <end position="257"/>
    </location>
</feature>
<dbReference type="FunFam" id="3.30.1490.490:FF:000001">
    <property type="entry name" value="cell growth-regulating nucleolar protein-like"/>
    <property type="match status" value="1"/>
</dbReference>
<keyword evidence="12" id="KW-1185">Reference proteome</keyword>
<feature type="region of interest" description="Disordered" evidence="9">
    <location>
        <begin position="65"/>
        <end position="107"/>
    </location>
</feature>
<accession>A0A9P9FJI7</accession>
<dbReference type="InterPro" id="IPR039999">
    <property type="entry name" value="LYAR"/>
</dbReference>
<dbReference type="PROSITE" id="PS51804">
    <property type="entry name" value="ZF_C2HC_LYAR"/>
    <property type="match status" value="2"/>
</dbReference>
<keyword evidence="4 8" id="KW-0863">Zinc-finger</keyword>
<evidence type="ECO:0000256" key="1">
    <source>
        <dbReference type="ARBA" id="ARBA00004123"/>
    </source>
</evidence>
<gene>
    <name evidence="11" type="ORF">B0J13DRAFT_21241</name>
</gene>